<evidence type="ECO:0000313" key="3">
    <source>
        <dbReference type="Proteomes" id="UP001519460"/>
    </source>
</evidence>
<dbReference type="Gene3D" id="3.10.100.10">
    <property type="entry name" value="Mannose-Binding Protein A, subunit A"/>
    <property type="match status" value="1"/>
</dbReference>
<accession>A0ABD0KF71</accession>
<dbReference type="CDD" id="cd00037">
    <property type="entry name" value="CLECT"/>
    <property type="match status" value="1"/>
</dbReference>
<evidence type="ECO:0000313" key="2">
    <source>
        <dbReference type="EMBL" id="KAK7485697.1"/>
    </source>
</evidence>
<dbReference type="InterPro" id="IPR016186">
    <property type="entry name" value="C-type_lectin-like/link_sf"/>
</dbReference>
<keyword evidence="3" id="KW-1185">Reference proteome</keyword>
<dbReference type="SMART" id="SM00034">
    <property type="entry name" value="CLECT"/>
    <property type="match status" value="1"/>
</dbReference>
<name>A0ABD0KF71_9CAEN</name>
<proteinExistence type="predicted"/>
<organism evidence="2 3">
    <name type="scientific">Batillaria attramentaria</name>
    <dbReference type="NCBI Taxonomy" id="370345"/>
    <lineage>
        <taxon>Eukaryota</taxon>
        <taxon>Metazoa</taxon>
        <taxon>Spiralia</taxon>
        <taxon>Lophotrochozoa</taxon>
        <taxon>Mollusca</taxon>
        <taxon>Gastropoda</taxon>
        <taxon>Caenogastropoda</taxon>
        <taxon>Sorbeoconcha</taxon>
        <taxon>Cerithioidea</taxon>
        <taxon>Batillariidae</taxon>
        <taxon>Batillaria</taxon>
    </lineage>
</organism>
<dbReference type="AlphaFoldDB" id="A0ABD0KF71"/>
<dbReference type="EMBL" id="JACVVK020000190">
    <property type="protein sequence ID" value="KAK7485697.1"/>
    <property type="molecule type" value="Genomic_DNA"/>
</dbReference>
<dbReference type="SUPFAM" id="SSF56436">
    <property type="entry name" value="C-type lectin-like"/>
    <property type="match status" value="1"/>
</dbReference>
<dbReference type="PROSITE" id="PS50041">
    <property type="entry name" value="C_TYPE_LECTIN_2"/>
    <property type="match status" value="1"/>
</dbReference>
<comment type="caution">
    <text evidence="2">The sequence shown here is derived from an EMBL/GenBank/DDBJ whole genome shotgun (WGS) entry which is preliminary data.</text>
</comment>
<dbReference type="Pfam" id="PF00059">
    <property type="entry name" value="Lectin_C"/>
    <property type="match status" value="1"/>
</dbReference>
<evidence type="ECO:0000259" key="1">
    <source>
        <dbReference type="PROSITE" id="PS50041"/>
    </source>
</evidence>
<dbReference type="Proteomes" id="UP001519460">
    <property type="component" value="Unassembled WGS sequence"/>
</dbReference>
<dbReference type="InterPro" id="IPR001304">
    <property type="entry name" value="C-type_lectin-like"/>
</dbReference>
<dbReference type="InterPro" id="IPR016187">
    <property type="entry name" value="CTDL_fold"/>
</dbReference>
<feature type="non-terminal residue" evidence="2">
    <location>
        <position position="1"/>
    </location>
</feature>
<protein>
    <recommendedName>
        <fullName evidence="1">C-type lectin domain-containing protein</fullName>
    </recommendedName>
</protein>
<feature type="non-terminal residue" evidence="2">
    <location>
        <position position="598"/>
    </location>
</feature>
<reference evidence="2 3" key="1">
    <citation type="journal article" date="2023" name="Sci. Data">
        <title>Genome assembly of the Korean intertidal mud-creeper Batillaria attramentaria.</title>
        <authorList>
            <person name="Patra A.K."/>
            <person name="Ho P.T."/>
            <person name="Jun S."/>
            <person name="Lee S.J."/>
            <person name="Kim Y."/>
            <person name="Won Y.J."/>
        </authorList>
    </citation>
    <scope>NUCLEOTIDE SEQUENCE [LARGE SCALE GENOMIC DNA]</scope>
    <source>
        <strain evidence="2">Wonlab-2016</strain>
    </source>
</reference>
<gene>
    <name evidence="2" type="ORF">BaRGS_00022998</name>
</gene>
<sequence length="598" mass="67554">QGHPTTDQAGTRRTDSKDLSFDYHLLLSEAGTGVRRFNLTKCRVYDKKIWAHGYIPFLHLRDNGSATVLETLPRATLIEQVLYDAETFEAFDVVHPGSSRDYEECRFFVSSPPEKDVVIVLEDISAKHDGVCVGEYITFVFGLHDFRSCKSNPRIIPRDPHRTQLSSKIQYSMISVRMNDVAFQAPTETSILLRFRMYLTSVVASHAATHVPTAPLAGYISNFMFDGTTFYYPHADVRFAFPVSSGILVISFLHLDIDCIQGYLAVYVPTPWILNAAIWGPQGLEWKRCGAQHVPAKAYNVSIAMKFYSGKELVSNTGFKLRYSVHNFTGGALQLASGLFNCSVLQDASYLQHFRCNLEVECLEAEDEVDCPYSSDACGSGQIEAGDKCYTYEYVRNWTSPTWYDAYEMCSHKRMRLVSPETPEQWQRFLKILQYGRNSTGLFVGLQTANHFLGPMYRQVWQWADQTMAYYHHVRSENQLSKPTCAFMPAISRENLQTVRCDDVMNVQFLVCEIDKKRKGPEVPQLSSVNVKFAKNKGIDVVECPNHQAVIQEFLSCEYPSDCGAVNNAKHCRASTAGGVTIPMFVCDTGTQSVHYTM</sequence>
<feature type="domain" description="C-type lectin" evidence="1">
    <location>
        <begin position="385"/>
        <end position="502"/>
    </location>
</feature>